<organism evidence="1 2">
    <name type="scientific">Dreissena polymorpha</name>
    <name type="common">Zebra mussel</name>
    <name type="synonym">Mytilus polymorpha</name>
    <dbReference type="NCBI Taxonomy" id="45954"/>
    <lineage>
        <taxon>Eukaryota</taxon>
        <taxon>Metazoa</taxon>
        <taxon>Spiralia</taxon>
        <taxon>Lophotrochozoa</taxon>
        <taxon>Mollusca</taxon>
        <taxon>Bivalvia</taxon>
        <taxon>Autobranchia</taxon>
        <taxon>Heteroconchia</taxon>
        <taxon>Euheterodonta</taxon>
        <taxon>Imparidentia</taxon>
        <taxon>Neoheterodontei</taxon>
        <taxon>Myida</taxon>
        <taxon>Dreissenoidea</taxon>
        <taxon>Dreissenidae</taxon>
        <taxon>Dreissena</taxon>
    </lineage>
</organism>
<dbReference type="AlphaFoldDB" id="A0A9D4HX16"/>
<comment type="caution">
    <text evidence="1">The sequence shown here is derived from an EMBL/GenBank/DDBJ whole genome shotgun (WGS) entry which is preliminary data.</text>
</comment>
<reference evidence="1" key="2">
    <citation type="submission" date="2020-11" db="EMBL/GenBank/DDBJ databases">
        <authorList>
            <person name="McCartney M.A."/>
            <person name="Auch B."/>
            <person name="Kono T."/>
            <person name="Mallez S."/>
            <person name="Becker A."/>
            <person name="Gohl D.M."/>
            <person name="Silverstein K.A.T."/>
            <person name="Koren S."/>
            <person name="Bechman K.B."/>
            <person name="Herman A."/>
            <person name="Abrahante J.E."/>
            <person name="Garbe J."/>
        </authorList>
    </citation>
    <scope>NUCLEOTIDE SEQUENCE</scope>
    <source>
        <strain evidence="1">Duluth1</strain>
        <tissue evidence="1">Whole animal</tissue>
    </source>
</reference>
<keyword evidence="2" id="KW-1185">Reference proteome</keyword>
<name>A0A9D4HX16_DREPO</name>
<accession>A0A9D4HX16</accession>
<reference evidence="1" key="1">
    <citation type="journal article" date="2019" name="bioRxiv">
        <title>The Genome of the Zebra Mussel, Dreissena polymorpha: A Resource for Invasive Species Research.</title>
        <authorList>
            <person name="McCartney M.A."/>
            <person name="Auch B."/>
            <person name="Kono T."/>
            <person name="Mallez S."/>
            <person name="Zhang Y."/>
            <person name="Obille A."/>
            <person name="Becker A."/>
            <person name="Abrahante J.E."/>
            <person name="Garbe J."/>
            <person name="Badalamenti J.P."/>
            <person name="Herman A."/>
            <person name="Mangelson H."/>
            <person name="Liachko I."/>
            <person name="Sullivan S."/>
            <person name="Sone E.D."/>
            <person name="Koren S."/>
            <person name="Silverstein K.A.T."/>
            <person name="Beckman K.B."/>
            <person name="Gohl D.M."/>
        </authorList>
    </citation>
    <scope>NUCLEOTIDE SEQUENCE</scope>
    <source>
        <strain evidence="1">Duluth1</strain>
        <tissue evidence="1">Whole animal</tissue>
    </source>
</reference>
<proteinExistence type="predicted"/>
<dbReference type="EMBL" id="JAIWYP010000011">
    <property type="protein sequence ID" value="KAH3736029.1"/>
    <property type="molecule type" value="Genomic_DNA"/>
</dbReference>
<gene>
    <name evidence="1" type="ORF">DPMN_042589</name>
</gene>
<sequence>MRKNAPPPGGHVFQATLLQDMTWTNLLTKFHDDRTINIASRVLTRKNATPPWWPYIIRPNHLTKFHDNRKINVISSALIRKNAPPPATETILELIKDIVGTNPLTQFHLDRKINVASRVLTRLYYSRIII</sequence>
<dbReference type="Proteomes" id="UP000828390">
    <property type="component" value="Unassembled WGS sequence"/>
</dbReference>
<evidence type="ECO:0000313" key="1">
    <source>
        <dbReference type="EMBL" id="KAH3736029.1"/>
    </source>
</evidence>
<evidence type="ECO:0000313" key="2">
    <source>
        <dbReference type="Proteomes" id="UP000828390"/>
    </source>
</evidence>
<protein>
    <submittedName>
        <fullName evidence="1">Uncharacterized protein</fullName>
    </submittedName>
</protein>